<evidence type="ECO:0000313" key="2">
    <source>
        <dbReference type="EMBL" id="KAE9532376.1"/>
    </source>
</evidence>
<dbReference type="Proteomes" id="UP000475862">
    <property type="component" value="Unassembled WGS sequence"/>
</dbReference>
<feature type="transmembrane region" description="Helical" evidence="1">
    <location>
        <begin position="7"/>
        <end position="28"/>
    </location>
</feature>
<keyword evidence="1" id="KW-0812">Transmembrane</keyword>
<gene>
    <name evidence="2" type="ORF">AGLY_009999</name>
</gene>
<accession>A0A6G0TH09</accession>
<keyword evidence="1" id="KW-0472">Membrane</keyword>
<organism evidence="2 3">
    <name type="scientific">Aphis glycines</name>
    <name type="common">Soybean aphid</name>
    <dbReference type="NCBI Taxonomy" id="307491"/>
    <lineage>
        <taxon>Eukaryota</taxon>
        <taxon>Metazoa</taxon>
        <taxon>Ecdysozoa</taxon>
        <taxon>Arthropoda</taxon>
        <taxon>Hexapoda</taxon>
        <taxon>Insecta</taxon>
        <taxon>Pterygota</taxon>
        <taxon>Neoptera</taxon>
        <taxon>Paraneoptera</taxon>
        <taxon>Hemiptera</taxon>
        <taxon>Sternorrhyncha</taxon>
        <taxon>Aphidomorpha</taxon>
        <taxon>Aphidoidea</taxon>
        <taxon>Aphididae</taxon>
        <taxon>Aphidini</taxon>
        <taxon>Aphis</taxon>
        <taxon>Aphis</taxon>
    </lineage>
</organism>
<evidence type="ECO:0000313" key="3">
    <source>
        <dbReference type="Proteomes" id="UP000475862"/>
    </source>
</evidence>
<evidence type="ECO:0000256" key="1">
    <source>
        <dbReference type="SAM" id="Phobius"/>
    </source>
</evidence>
<protein>
    <submittedName>
        <fullName evidence="2">Uncharacterized protein</fullName>
    </submittedName>
</protein>
<feature type="transmembrane region" description="Helical" evidence="1">
    <location>
        <begin position="34"/>
        <end position="54"/>
    </location>
</feature>
<sequence length="217" mass="25665">MEFKKIFFYSFFTIFFISKISIVDNGFLKSLLVIEYSFEAVSLFCLLILADSTFSKRFFKISMQTRQTLAQLTQVRSHTSQLRWRSFVILLTLTFGENFNLISFEVNAHNTIMTPVYLYELFFLRLHNIQNFVYCGPQNQSRFNAFYILQLCIDNEVQPLVYRILNLTRFTCLQHYSSEPFDLRHQCNPLNVERMTKIQHILYEFKSGGNGGTIENE</sequence>
<reference evidence="2 3" key="1">
    <citation type="submission" date="2019-08" db="EMBL/GenBank/DDBJ databases">
        <title>The genome of the soybean aphid Biotype 1, its phylome, world population structure and adaptation to the North American continent.</title>
        <authorList>
            <person name="Giordano R."/>
            <person name="Donthu R.K."/>
            <person name="Hernandez A.G."/>
            <person name="Wright C.L."/>
            <person name="Zimin A.V."/>
        </authorList>
    </citation>
    <scope>NUCLEOTIDE SEQUENCE [LARGE SCALE GENOMIC DNA]</scope>
    <source>
        <tissue evidence="2">Whole aphids</tissue>
    </source>
</reference>
<name>A0A6G0TH09_APHGL</name>
<comment type="caution">
    <text evidence="2">The sequence shown here is derived from an EMBL/GenBank/DDBJ whole genome shotgun (WGS) entry which is preliminary data.</text>
</comment>
<keyword evidence="3" id="KW-1185">Reference proteome</keyword>
<dbReference type="EMBL" id="VYZN01000039">
    <property type="protein sequence ID" value="KAE9532376.1"/>
    <property type="molecule type" value="Genomic_DNA"/>
</dbReference>
<proteinExistence type="predicted"/>
<keyword evidence="1" id="KW-1133">Transmembrane helix</keyword>
<dbReference type="AlphaFoldDB" id="A0A6G0TH09"/>